<proteinExistence type="predicted"/>
<dbReference type="EMBL" id="JBIAXI010000024">
    <property type="protein sequence ID" value="MFF4777471.1"/>
    <property type="molecule type" value="Genomic_DNA"/>
</dbReference>
<evidence type="ECO:0000313" key="2">
    <source>
        <dbReference type="Proteomes" id="UP001602119"/>
    </source>
</evidence>
<comment type="caution">
    <text evidence="1">The sequence shown here is derived from an EMBL/GenBank/DDBJ whole genome shotgun (WGS) entry which is preliminary data.</text>
</comment>
<keyword evidence="2" id="KW-1185">Reference proteome</keyword>
<evidence type="ECO:0000313" key="1">
    <source>
        <dbReference type="EMBL" id="MFF4777471.1"/>
    </source>
</evidence>
<dbReference type="RefSeq" id="WP_387345898.1">
    <property type="nucleotide sequence ID" value="NZ_JBIAXI010000024.1"/>
</dbReference>
<name>A0ABW6VEY3_MICFU</name>
<protein>
    <submittedName>
        <fullName evidence="1">Uncharacterized protein</fullName>
    </submittedName>
</protein>
<gene>
    <name evidence="1" type="ORF">ACFY05_31910</name>
</gene>
<sequence length="64" mass="7183">MDLPNDPATTAVVDLESELLTIERQALDTERQRLHQAEGLLALVDDGLANARRILDEMQRIIQS</sequence>
<dbReference type="Proteomes" id="UP001602119">
    <property type="component" value="Unassembled WGS sequence"/>
</dbReference>
<organism evidence="1 2">
    <name type="scientific">Microtetraspora fusca</name>
    <dbReference type="NCBI Taxonomy" id="1997"/>
    <lineage>
        <taxon>Bacteria</taxon>
        <taxon>Bacillati</taxon>
        <taxon>Actinomycetota</taxon>
        <taxon>Actinomycetes</taxon>
        <taxon>Streptosporangiales</taxon>
        <taxon>Streptosporangiaceae</taxon>
        <taxon>Microtetraspora</taxon>
    </lineage>
</organism>
<reference evidence="1 2" key="1">
    <citation type="submission" date="2024-10" db="EMBL/GenBank/DDBJ databases">
        <title>The Natural Products Discovery Center: Release of the First 8490 Sequenced Strains for Exploring Actinobacteria Biosynthetic Diversity.</title>
        <authorList>
            <person name="Kalkreuter E."/>
            <person name="Kautsar S.A."/>
            <person name="Yang D."/>
            <person name="Bader C.D."/>
            <person name="Teijaro C.N."/>
            <person name="Fluegel L."/>
            <person name="Davis C.M."/>
            <person name="Simpson J.R."/>
            <person name="Lauterbach L."/>
            <person name="Steele A.D."/>
            <person name="Gui C."/>
            <person name="Meng S."/>
            <person name="Li G."/>
            <person name="Viehrig K."/>
            <person name="Ye F."/>
            <person name="Su P."/>
            <person name="Kiefer A.F."/>
            <person name="Nichols A."/>
            <person name="Cepeda A.J."/>
            <person name="Yan W."/>
            <person name="Fan B."/>
            <person name="Jiang Y."/>
            <person name="Adhikari A."/>
            <person name="Zheng C.-J."/>
            <person name="Schuster L."/>
            <person name="Cowan T.M."/>
            <person name="Smanski M.J."/>
            <person name="Chevrette M.G."/>
            <person name="De Carvalho L.P.S."/>
            <person name="Shen B."/>
        </authorList>
    </citation>
    <scope>NUCLEOTIDE SEQUENCE [LARGE SCALE GENOMIC DNA]</scope>
    <source>
        <strain evidence="1 2">NPDC001281</strain>
    </source>
</reference>
<accession>A0ABW6VEY3</accession>